<dbReference type="InterPro" id="IPR027409">
    <property type="entry name" value="GroEL-like_apical_dom_sf"/>
</dbReference>
<feature type="binding site" evidence="7">
    <location>
        <begin position="480"/>
        <end position="482"/>
    </location>
    <ligand>
        <name>ATP</name>
        <dbReference type="ChEBI" id="CHEBI:30616"/>
    </ligand>
</feature>
<reference evidence="10 11" key="1">
    <citation type="submission" date="2020-08" db="EMBL/GenBank/DDBJ databases">
        <title>The genome sequence of Novosphingobium flavum 4Y4.</title>
        <authorList>
            <person name="Liu Y."/>
        </authorList>
    </citation>
    <scope>NUCLEOTIDE SEQUENCE [LARGE SCALE GENOMIC DNA]</scope>
    <source>
        <strain evidence="10 11">4Y4</strain>
    </source>
</reference>
<dbReference type="AlphaFoldDB" id="A0A7X1FA31"/>
<dbReference type="PROSITE" id="PS00296">
    <property type="entry name" value="CHAPERONINS_CPN60"/>
    <property type="match status" value="1"/>
</dbReference>
<dbReference type="GO" id="GO:0005524">
    <property type="term" value="F:ATP binding"/>
    <property type="evidence" value="ECO:0007669"/>
    <property type="project" value="UniProtKB-UniRule"/>
</dbReference>
<dbReference type="EC" id="5.6.1.7" evidence="7"/>
<dbReference type="InterPro" id="IPR001844">
    <property type="entry name" value="Cpn60/GroEL"/>
</dbReference>
<dbReference type="NCBIfam" id="NF009489">
    <property type="entry name" value="PRK12851.1"/>
    <property type="match status" value="1"/>
</dbReference>
<dbReference type="FunFam" id="3.50.7.10:FF:000001">
    <property type="entry name" value="60 kDa chaperonin"/>
    <property type="match status" value="1"/>
</dbReference>
<evidence type="ECO:0000256" key="1">
    <source>
        <dbReference type="ARBA" id="ARBA00006607"/>
    </source>
</evidence>
<dbReference type="SUPFAM" id="SSF48592">
    <property type="entry name" value="GroEL equatorial domain-like"/>
    <property type="match status" value="1"/>
</dbReference>
<feature type="binding site" evidence="7">
    <location>
        <position position="415"/>
    </location>
    <ligand>
        <name>ATP</name>
        <dbReference type="ChEBI" id="CHEBI:30616"/>
    </ligand>
</feature>
<proteinExistence type="inferred from homology"/>
<dbReference type="GO" id="GO:0051082">
    <property type="term" value="F:unfolded protein binding"/>
    <property type="evidence" value="ECO:0007669"/>
    <property type="project" value="UniProtKB-UniRule"/>
</dbReference>
<keyword evidence="5 7" id="KW-0143">Chaperone</keyword>
<keyword evidence="11" id="KW-1185">Reference proteome</keyword>
<accession>A0A7X1FA31</accession>
<dbReference type="GO" id="GO:0140662">
    <property type="term" value="F:ATP-dependent protein folding chaperone"/>
    <property type="evidence" value="ECO:0007669"/>
    <property type="project" value="InterPro"/>
</dbReference>
<dbReference type="FunFam" id="1.10.560.10:FF:000001">
    <property type="entry name" value="60 kDa chaperonin"/>
    <property type="match status" value="1"/>
</dbReference>
<dbReference type="Gene3D" id="1.10.560.10">
    <property type="entry name" value="GroEL-like equatorial domain"/>
    <property type="match status" value="1"/>
</dbReference>
<comment type="caution">
    <text evidence="10">The sequence shown here is derived from an EMBL/GenBank/DDBJ whole genome shotgun (WGS) entry which is preliminary data.</text>
</comment>
<dbReference type="NCBIfam" id="NF009487">
    <property type="entry name" value="PRK12849.1"/>
    <property type="match status" value="1"/>
</dbReference>
<name>A0A7X1FA31_9SPHN</name>
<dbReference type="Proteomes" id="UP000520156">
    <property type="component" value="Unassembled WGS sequence"/>
</dbReference>
<comment type="subunit">
    <text evidence="7 9">Forms a cylinder of 14 subunits composed of two heptameric rings stacked back-to-back. Interacts with the co-chaperonin GroES.</text>
</comment>
<dbReference type="InterPro" id="IPR018370">
    <property type="entry name" value="Chaperonin_Cpn60_CS"/>
</dbReference>
<dbReference type="SUPFAM" id="SSF54849">
    <property type="entry name" value="GroEL-intermediate domain like"/>
    <property type="match status" value="1"/>
</dbReference>
<dbReference type="PRINTS" id="PR00298">
    <property type="entry name" value="CHAPERONIN60"/>
</dbReference>
<dbReference type="RefSeq" id="WP_185684576.1">
    <property type="nucleotide sequence ID" value="NZ_JACLAU010000038.1"/>
</dbReference>
<dbReference type="SUPFAM" id="SSF52029">
    <property type="entry name" value="GroEL apical domain-like"/>
    <property type="match status" value="1"/>
</dbReference>
<evidence type="ECO:0000256" key="4">
    <source>
        <dbReference type="ARBA" id="ARBA00022840"/>
    </source>
</evidence>
<organism evidence="10 11">
    <name type="scientific">Novosphingobium aerophilum</name>
    <dbReference type="NCBI Taxonomy" id="2839843"/>
    <lineage>
        <taxon>Bacteria</taxon>
        <taxon>Pseudomonadati</taxon>
        <taxon>Pseudomonadota</taxon>
        <taxon>Alphaproteobacteria</taxon>
        <taxon>Sphingomonadales</taxon>
        <taxon>Sphingomonadaceae</taxon>
        <taxon>Novosphingobium</taxon>
    </lineage>
</organism>
<evidence type="ECO:0000313" key="10">
    <source>
        <dbReference type="EMBL" id="MBC2653188.1"/>
    </source>
</evidence>
<evidence type="ECO:0000256" key="8">
    <source>
        <dbReference type="RuleBase" id="RU000418"/>
    </source>
</evidence>
<sequence length="545" mass="57447">MAAKDVKFGRDARERILKGVDILADAVKVTLGPKGRNVVIEKSFGAPRITKDGVSVAKEIELKDKYENLGAQMLREVASKANDAAGDGTTTATVLAQAIVREGLTSVAAGMNPMDLKRGIDIAVTKVVEDLKARSTPVSGSAEIAQVGIISANGDTEVGQKIAEAMEKVGKEGVITVEEAKGLEFELDVVEGMQFDRGYLSPYFVTNPEKMVADLDNPYILIHEKKLSSLQPMLPILEAVVQSGRPLLIIAEDIEGEALATLVVNKLRGGLKIAAVKAPGFGDRRKAMLGDIATLTAGEMISEDLGIKLENVTLGMLGQAKKVTIDKDNTTIVDGAGSADEIKARVEQIRAQIEVTTSDYDREKLQERLAKLAGGVAVIKVGGATEVEVKERKDRVDDALHATRAAVEEGIVPGGGTALLYATKALDGLKGANDDQTKGIDIVRRAIQAPLRQIAQNAGHDGAVVAGNLLREGDQNQGFNAATDTYENLKAAGVIDPTKVVRTALQDAASVSGLLITTEAGIVERAEDKPAMPAMPGGGMGGMDF</sequence>
<keyword evidence="3 7" id="KW-0547">Nucleotide-binding</keyword>
<comment type="subcellular location">
    <subcellularLocation>
        <location evidence="7">Cytoplasm</location>
    </subcellularLocation>
</comment>
<evidence type="ECO:0000256" key="7">
    <source>
        <dbReference type="HAMAP-Rule" id="MF_00600"/>
    </source>
</evidence>
<feature type="binding site" evidence="7">
    <location>
        <begin position="30"/>
        <end position="33"/>
    </location>
    <ligand>
        <name>ATP</name>
        <dbReference type="ChEBI" id="CHEBI:30616"/>
    </ligand>
</feature>
<evidence type="ECO:0000256" key="3">
    <source>
        <dbReference type="ARBA" id="ARBA00022741"/>
    </source>
</evidence>
<dbReference type="EMBL" id="JACLAU010000038">
    <property type="protein sequence ID" value="MBC2653188.1"/>
    <property type="molecule type" value="Genomic_DNA"/>
</dbReference>
<feature type="binding site" evidence="7">
    <location>
        <position position="51"/>
    </location>
    <ligand>
        <name>ATP</name>
        <dbReference type="ChEBI" id="CHEBI:30616"/>
    </ligand>
</feature>
<feature type="binding site" evidence="7">
    <location>
        <begin position="87"/>
        <end position="91"/>
    </location>
    <ligand>
        <name>ATP</name>
        <dbReference type="ChEBI" id="CHEBI:30616"/>
    </ligand>
</feature>
<comment type="function">
    <text evidence="7 9">Together with its co-chaperonin GroES, plays an essential role in assisting protein folding. The GroEL-GroES system forms a nano-cage that allows encapsulation of the non-native substrate proteins and provides a physical environment optimized to promote and accelerate protein folding.</text>
</comment>
<dbReference type="NCBIfam" id="TIGR02348">
    <property type="entry name" value="GroEL"/>
    <property type="match status" value="1"/>
</dbReference>
<dbReference type="PANTHER" id="PTHR45633">
    <property type="entry name" value="60 KDA HEAT SHOCK PROTEIN, MITOCHONDRIAL"/>
    <property type="match status" value="1"/>
</dbReference>
<dbReference type="InterPro" id="IPR027413">
    <property type="entry name" value="GROEL-like_equatorial_sf"/>
</dbReference>
<evidence type="ECO:0000313" key="11">
    <source>
        <dbReference type="Proteomes" id="UP000520156"/>
    </source>
</evidence>
<keyword evidence="4 7" id="KW-0067">ATP-binding</keyword>
<evidence type="ECO:0000256" key="5">
    <source>
        <dbReference type="ARBA" id="ARBA00023186"/>
    </source>
</evidence>
<keyword evidence="2 7" id="KW-0963">Cytoplasm</keyword>
<dbReference type="Gene3D" id="3.30.260.10">
    <property type="entry name" value="TCP-1-like chaperonin intermediate domain"/>
    <property type="match status" value="1"/>
</dbReference>
<evidence type="ECO:0000256" key="9">
    <source>
        <dbReference type="RuleBase" id="RU000419"/>
    </source>
</evidence>
<dbReference type="NCBIfam" id="NF009488">
    <property type="entry name" value="PRK12850.1"/>
    <property type="match status" value="1"/>
</dbReference>
<dbReference type="CDD" id="cd03344">
    <property type="entry name" value="GroEL"/>
    <property type="match status" value="1"/>
</dbReference>
<evidence type="ECO:0000256" key="6">
    <source>
        <dbReference type="ARBA" id="ARBA00023235"/>
    </source>
</evidence>
<dbReference type="Pfam" id="PF00118">
    <property type="entry name" value="Cpn60_TCP1"/>
    <property type="match status" value="1"/>
</dbReference>
<comment type="similarity">
    <text evidence="1 7 8">Belongs to the chaperonin (HSP60) family.</text>
</comment>
<dbReference type="GO" id="GO:0042026">
    <property type="term" value="P:protein refolding"/>
    <property type="evidence" value="ECO:0007669"/>
    <property type="project" value="UniProtKB-UniRule"/>
</dbReference>
<dbReference type="Gene3D" id="3.50.7.10">
    <property type="entry name" value="GroEL"/>
    <property type="match status" value="1"/>
</dbReference>
<keyword evidence="6 7" id="KW-0413">Isomerase</keyword>
<dbReference type="HAMAP" id="MF_00600">
    <property type="entry name" value="CH60"/>
    <property type="match status" value="1"/>
</dbReference>
<dbReference type="NCBIfam" id="NF000592">
    <property type="entry name" value="PRK00013.1"/>
    <property type="match status" value="1"/>
</dbReference>
<gene>
    <name evidence="7 10" type="primary">groL</name>
    <name evidence="7" type="synonym">groEL</name>
    <name evidence="10" type="ORF">H7F49_15960</name>
</gene>
<protein>
    <recommendedName>
        <fullName evidence="7">Chaperonin GroEL</fullName>
        <ecNumber evidence="7">5.6.1.7</ecNumber>
    </recommendedName>
    <alternativeName>
        <fullName evidence="7">60 kDa chaperonin</fullName>
    </alternativeName>
    <alternativeName>
        <fullName evidence="7">Chaperonin-60</fullName>
        <shortName evidence="7">Cpn60</shortName>
    </alternativeName>
</protein>
<evidence type="ECO:0000256" key="2">
    <source>
        <dbReference type="ARBA" id="ARBA00022490"/>
    </source>
</evidence>
<dbReference type="GO" id="GO:0016853">
    <property type="term" value="F:isomerase activity"/>
    <property type="evidence" value="ECO:0007669"/>
    <property type="project" value="UniProtKB-KW"/>
</dbReference>
<dbReference type="InterPro" id="IPR027410">
    <property type="entry name" value="TCP-1-like_intermed_sf"/>
</dbReference>
<dbReference type="GO" id="GO:0005737">
    <property type="term" value="C:cytoplasm"/>
    <property type="evidence" value="ECO:0007669"/>
    <property type="project" value="UniProtKB-SubCell"/>
</dbReference>
<dbReference type="InterPro" id="IPR002423">
    <property type="entry name" value="Cpn60/GroEL/TCP-1"/>
</dbReference>
<feature type="binding site" evidence="7">
    <location>
        <position position="496"/>
    </location>
    <ligand>
        <name>ATP</name>
        <dbReference type="ChEBI" id="CHEBI:30616"/>
    </ligand>
</feature>